<evidence type="ECO:0000256" key="8">
    <source>
        <dbReference type="ARBA" id="ARBA00023065"/>
    </source>
</evidence>
<feature type="domain" description="YbaK/aminoacyl-tRNA synthetase-associated" evidence="12">
    <location>
        <begin position="266"/>
        <end position="366"/>
    </location>
</feature>
<comment type="caution">
    <text evidence="15">The sequence shown here is derived from an EMBL/GenBank/DDBJ whole genome shotgun (WGS) entry which is preliminary data.</text>
</comment>
<evidence type="ECO:0000256" key="7">
    <source>
        <dbReference type="ARBA" id="ARBA00022989"/>
    </source>
</evidence>
<dbReference type="SUPFAM" id="SSF55826">
    <property type="entry name" value="YbaK/ProRS associated domain"/>
    <property type="match status" value="1"/>
</dbReference>
<keyword evidence="7" id="KW-1133">Transmembrane helix</keyword>
<keyword evidence="8" id="KW-0406">Ion transport</keyword>
<evidence type="ECO:0000256" key="3">
    <source>
        <dbReference type="ARBA" id="ARBA00022538"/>
    </source>
</evidence>
<dbReference type="EMBL" id="CAJOBA010040782">
    <property type="protein sequence ID" value="CAF4100767.1"/>
    <property type="molecule type" value="Genomic_DNA"/>
</dbReference>
<dbReference type="PANTHER" id="PTHR10027:SF33">
    <property type="entry name" value="CALCIUM-ACTIVATED POTASSIUM CHANNEL SUBUNIT ALPHA-1-RELATED"/>
    <property type="match status" value="1"/>
</dbReference>
<evidence type="ECO:0000259" key="12">
    <source>
        <dbReference type="Pfam" id="PF04073"/>
    </source>
</evidence>
<dbReference type="GO" id="GO:0002161">
    <property type="term" value="F:aminoacyl-tRNA deacylase activity"/>
    <property type="evidence" value="ECO:0007669"/>
    <property type="project" value="InterPro"/>
</dbReference>
<feature type="domain" description="Ca2+-activated K+ channel Slowpoke-like C-terminal" evidence="13">
    <location>
        <begin position="40"/>
        <end position="174"/>
    </location>
</feature>
<keyword evidence="10" id="KW-0407">Ion channel</keyword>
<dbReference type="InterPro" id="IPR036754">
    <property type="entry name" value="YbaK/aa-tRNA-synt-asso_dom_sf"/>
</dbReference>
<keyword evidence="3" id="KW-0633">Potassium transport</keyword>
<evidence type="ECO:0000256" key="1">
    <source>
        <dbReference type="ARBA" id="ARBA00004141"/>
    </source>
</evidence>
<proteinExistence type="predicted"/>
<dbReference type="InterPro" id="IPR048735">
    <property type="entry name" value="Slowpoke-like_C"/>
</dbReference>
<evidence type="ECO:0000256" key="9">
    <source>
        <dbReference type="ARBA" id="ARBA00023136"/>
    </source>
</evidence>
<dbReference type="GO" id="GO:0016020">
    <property type="term" value="C:membrane"/>
    <property type="evidence" value="ECO:0007669"/>
    <property type="project" value="UniProtKB-SubCell"/>
</dbReference>
<dbReference type="AlphaFoldDB" id="A0A815L8W9"/>
<protein>
    <recommendedName>
        <fullName evidence="11">PrdX deacylase domain-containing protein 1</fullName>
    </recommendedName>
</protein>
<dbReference type="GO" id="GO:0060072">
    <property type="term" value="F:large conductance calcium-activated potassium channel activity"/>
    <property type="evidence" value="ECO:0007669"/>
    <property type="project" value="TreeGrafter"/>
</dbReference>
<evidence type="ECO:0000313" key="18">
    <source>
        <dbReference type="Proteomes" id="UP000663829"/>
    </source>
</evidence>
<keyword evidence="9" id="KW-0472">Membrane</keyword>
<gene>
    <name evidence="15" type="ORF">GPM918_LOCUS33331</name>
    <name evidence="14" type="ORF">OVA965_LOCUS28292</name>
    <name evidence="17" type="ORF">SRO942_LOCUS34014</name>
    <name evidence="16" type="ORF">TMI583_LOCUS29041</name>
</gene>
<dbReference type="PANTHER" id="PTHR10027">
    <property type="entry name" value="CALCIUM-ACTIVATED POTASSIUM CHANNEL ALPHA CHAIN"/>
    <property type="match status" value="1"/>
</dbReference>
<keyword evidence="18" id="KW-1185">Reference proteome</keyword>
<dbReference type="Proteomes" id="UP000663829">
    <property type="component" value="Unassembled WGS sequence"/>
</dbReference>
<name>A0A815L8W9_9BILA</name>
<dbReference type="EMBL" id="CAJNOQ010017651">
    <property type="protein sequence ID" value="CAF1403777.1"/>
    <property type="molecule type" value="Genomic_DNA"/>
</dbReference>
<sequence length="445" mass="50319">DTEEVELEFYLTTPFASGAAFADSVLDCILSCAYYNDNAVNLLRNILTGGLDLQLEEILAEGGGFTQCESSDILKKRNRARVAILEIRDLIPDIDTRQHPVTFSTLFCESIQRYNIICMGIYTLMDVLLRKEPNMNSTNKKHQEQIHYTGHKRIVICYPPYNYHIDPSDMIYVMQHSHPIDSYSRTNSWKKKNLPSLHMANYQHRYVAEEIDYLKPFLALSSVVLDMSVSLSDDENNDIEDCQTFQRVIRHISTLQPRVPVLLLRHPPVKTSAEAASLRQVSLASGAKAMLMFDKGSNSYFLIVLPANLSVDMKKLATVIGSPRSNIRMANENDVKKITGCKPGAVPPFGNCFLVKVETLIDEKMKISASSPPPQPLQDSVKLFSTKNDSEWPVDITELDSLSQTENENFINFNIGLRTVSCCLQYNDYLRVIGNDNYRIVDVSK</sequence>
<reference evidence="15" key="1">
    <citation type="submission" date="2021-02" db="EMBL/GenBank/DDBJ databases">
        <authorList>
            <person name="Nowell W R."/>
        </authorList>
    </citation>
    <scope>NUCLEOTIDE SEQUENCE</scope>
</reference>
<evidence type="ECO:0000313" key="15">
    <source>
        <dbReference type="EMBL" id="CAF1403777.1"/>
    </source>
</evidence>
<accession>A0A815L8W9</accession>
<dbReference type="Proteomes" id="UP000677228">
    <property type="component" value="Unassembled WGS sequence"/>
</dbReference>
<dbReference type="EMBL" id="CAJOBC010083072">
    <property type="protein sequence ID" value="CAF4296228.1"/>
    <property type="molecule type" value="Genomic_DNA"/>
</dbReference>
<keyword evidence="5" id="KW-0631">Potassium channel</keyword>
<dbReference type="InterPro" id="IPR047871">
    <property type="entry name" value="K_chnl_Slo-like"/>
</dbReference>
<dbReference type="OrthoDB" id="308744at2759"/>
<evidence type="ECO:0000313" key="17">
    <source>
        <dbReference type="EMBL" id="CAF4296228.1"/>
    </source>
</evidence>
<dbReference type="Pfam" id="PF04073">
    <property type="entry name" value="tRNA_edit"/>
    <property type="match status" value="1"/>
</dbReference>
<keyword evidence="2" id="KW-0813">Transport</keyword>
<evidence type="ECO:0000256" key="2">
    <source>
        <dbReference type="ARBA" id="ARBA00022448"/>
    </source>
</evidence>
<dbReference type="InterPro" id="IPR007214">
    <property type="entry name" value="YbaK/aa-tRNA-synth-assoc-dom"/>
</dbReference>
<evidence type="ECO:0000256" key="6">
    <source>
        <dbReference type="ARBA" id="ARBA00022958"/>
    </source>
</evidence>
<dbReference type="Gene3D" id="3.90.960.10">
    <property type="entry name" value="YbaK/aminoacyl-tRNA synthetase-associated domain"/>
    <property type="match status" value="1"/>
</dbReference>
<comment type="subcellular location">
    <subcellularLocation>
        <location evidence="1">Membrane</location>
        <topology evidence="1">Multi-pass membrane protein</topology>
    </subcellularLocation>
</comment>
<evidence type="ECO:0000256" key="4">
    <source>
        <dbReference type="ARBA" id="ARBA00022692"/>
    </source>
</evidence>
<keyword evidence="6" id="KW-0630">Potassium</keyword>
<evidence type="ECO:0000256" key="5">
    <source>
        <dbReference type="ARBA" id="ARBA00022826"/>
    </source>
</evidence>
<evidence type="ECO:0000256" key="11">
    <source>
        <dbReference type="ARBA" id="ARBA00031612"/>
    </source>
</evidence>
<keyword evidence="4" id="KW-0812">Transmembrane</keyword>
<evidence type="ECO:0000259" key="13">
    <source>
        <dbReference type="Pfam" id="PF21014"/>
    </source>
</evidence>
<organism evidence="15 18">
    <name type="scientific">Didymodactylos carnosus</name>
    <dbReference type="NCBI Taxonomy" id="1234261"/>
    <lineage>
        <taxon>Eukaryota</taxon>
        <taxon>Metazoa</taxon>
        <taxon>Spiralia</taxon>
        <taxon>Gnathifera</taxon>
        <taxon>Rotifera</taxon>
        <taxon>Eurotatoria</taxon>
        <taxon>Bdelloidea</taxon>
        <taxon>Philodinida</taxon>
        <taxon>Philodinidae</taxon>
        <taxon>Didymodactylos</taxon>
    </lineage>
</organism>
<feature type="non-terminal residue" evidence="15">
    <location>
        <position position="445"/>
    </location>
</feature>
<dbReference type="Proteomes" id="UP000681722">
    <property type="component" value="Unassembled WGS sequence"/>
</dbReference>
<evidence type="ECO:0000256" key="10">
    <source>
        <dbReference type="ARBA" id="ARBA00023303"/>
    </source>
</evidence>
<evidence type="ECO:0000313" key="14">
    <source>
        <dbReference type="EMBL" id="CAF1295324.1"/>
    </source>
</evidence>
<dbReference type="EMBL" id="CAJNOK010019211">
    <property type="protein sequence ID" value="CAF1295324.1"/>
    <property type="molecule type" value="Genomic_DNA"/>
</dbReference>
<evidence type="ECO:0000313" key="16">
    <source>
        <dbReference type="EMBL" id="CAF4100767.1"/>
    </source>
</evidence>
<dbReference type="Proteomes" id="UP000682733">
    <property type="component" value="Unassembled WGS sequence"/>
</dbReference>
<dbReference type="Pfam" id="PF21014">
    <property type="entry name" value="Slowpoke_C"/>
    <property type="match status" value="1"/>
</dbReference>